<dbReference type="EMBL" id="JFBX01000009">
    <property type="protein sequence ID" value="KXH53662.1"/>
    <property type="molecule type" value="Genomic_DNA"/>
</dbReference>
<comment type="caution">
    <text evidence="1">The sequence shown here is derived from an EMBL/GenBank/DDBJ whole genome shotgun (WGS) entry which is preliminary data.</text>
</comment>
<reference evidence="1 2" key="1">
    <citation type="submission" date="2014-02" db="EMBL/GenBank/DDBJ databases">
        <title>The genome sequence of Colletotrichum simmondsii CBS122122.</title>
        <authorList>
            <person name="Baroncelli R."/>
            <person name="Thon M.R."/>
        </authorList>
    </citation>
    <scope>NUCLEOTIDE SEQUENCE [LARGE SCALE GENOMIC DNA]</scope>
    <source>
        <strain evidence="1 2">CBS122122</strain>
    </source>
</reference>
<gene>
    <name evidence="1" type="ORF">CSIM01_07700</name>
</gene>
<dbReference type="PANTHER" id="PTHR33112:SF16">
    <property type="entry name" value="HETEROKARYON INCOMPATIBILITY DOMAIN-CONTAINING PROTEIN"/>
    <property type="match status" value="1"/>
</dbReference>
<dbReference type="PANTHER" id="PTHR33112">
    <property type="entry name" value="DOMAIN PROTEIN, PUTATIVE-RELATED"/>
    <property type="match status" value="1"/>
</dbReference>
<organism evidence="1 2">
    <name type="scientific">Colletotrichum simmondsii</name>
    <dbReference type="NCBI Taxonomy" id="703756"/>
    <lineage>
        <taxon>Eukaryota</taxon>
        <taxon>Fungi</taxon>
        <taxon>Dikarya</taxon>
        <taxon>Ascomycota</taxon>
        <taxon>Pezizomycotina</taxon>
        <taxon>Sordariomycetes</taxon>
        <taxon>Hypocreomycetidae</taxon>
        <taxon>Glomerellales</taxon>
        <taxon>Glomerellaceae</taxon>
        <taxon>Colletotrichum</taxon>
        <taxon>Colletotrichum acutatum species complex</taxon>
    </lineage>
</organism>
<keyword evidence="2" id="KW-1185">Reference proteome</keyword>
<dbReference type="OrthoDB" id="4812176at2759"/>
<protein>
    <submittedName>
        <fullName evidence="1">Heterokaryon incompatibility protein</fullName>
    </submittedName>
</protein>
<dbReference type="Proteomes" id="UP000070328">
    <property type="component" value="Unassembled WGS sequence"/>
</dbReference>
<evidence type="ECO:0000313" key="2">
    <source>
        <dbReference type="Proteomes" id="UP000070328"/>
    </source>
</evidence>
<sequence>MSLLHWIKARHVLPIRERAIQKLEDSEVEAANSPYEFHDALRNRIILDPPIHGDATCDRCEKLHFCLTCVVIPGQGPDHDPGHRLVQVQPTVCAVCEDLERLEVKPADIADRSNSATQGLFQSNQTLSALDYRTNHDPRGDNLVYIKRPSHASLSRRASEMTQSIDQRGWTMQERLMSLRFPHSIRDEMVREFNTLTDITTRKGLYEHWRLIVRERAKQSLAYEIENMPALRGLVDEVQRAMADLVGTNDNVKDEYLAGLWRNDLLEGLAWKPLTPGDLAGFLKATNHRRILIIGVNRVANSEAWEKILAERNRLDDWHQSNRYKPTPVNANEPTSQVSSSFLTLDGHLVCGLRLRIMQAIYEGGEVKEMCFLSLAETYAVFIEFAPDDRPGLLQTWGSDLTQVVVSLSGTRDFAPEKGGYETIGGLSNPVRMSWKVPGEKENDEVSYENAALIDIPPARDLPSELVEAFVEDVKRPRFTTFMVLKESKLEKGKYERLGCFDVWGRNDVCVATALFNSSLKGIVTII</sequence>
<name>A0A135U016_9PEZI</name>
<accession>A0A135U016</accession>
<proteinExistence type="predicted"/>
<dbReference type="AlphaFoldDB" id="A0A135U016"/>
<evidence type="ECO:0000313" key="1">
    <source>
        <dbReference type="EMBL" id="KXH53662.1"/>
    </source>
</evidence>